<organism evidence="2 3">
    <name type="scientific">Actinosynnema pretiosum</name>
    <dbReference type="NCBI Taxonomy" id="42197"/>
    <lineage>
        <taxon>Bacteria</taxon>
        <taxon>Bacillati</taxon>
        <taxon>Actinomycetota</taxon>
        <taxon>Actinomycetes</taxon>
        <taxon>Pseudonocardiales</taxon>
        <taxon>Pseudonocardiaceae</taxon>
        <taxon>Actinosynnema</taxon>
    </lineage>
</organism>
<evidence type="ECO:0000313" key="3">
    <source>
        <dbReference type="Proteomes" id="UP000218505"/>
    </source>
</evidence>
<dbReference type="InterPro" id="IPR036010">
    <property type="entry name" value="2Fe-2S_ferredoxin-like_sf"/>
</dbReference>
<dbReference type="GO" id="GO:0016491">
    <property type="term" value="F:oxidoreductase activity"/>
    <property type="evidence" value="ECO:0007669"/>
    <property type="project" value="UniProtKB-KW"/>
</dbReference>
<name>A0A290ZA16_9PSEU</name>
<proteinExistence type="predicted"/>
<dbReference type="KEGG" id="apre:CNX65_23525"/>
<protein>
    <submittedName>
        <fullName evidence="2">Proline dehydrogenase</fullName>
    </submittedName>
</protein>
<keyword evidence="1" id="KW-0560">Oxidoreductase</keyword>
<evidence type="ECO:0000256" key="1">
    <source>
        <dbReference type="ARBA" id="ARBA00023002"/>
    </source>
</evidence>
<dbReference type="Gene3D" id="3.10.20.440">
    <property type="entry name" value="2Fe-2S iron-sulphur cluster binding domain, sarcosine oxidase, alpha subunit, N-terminal domain"/>
    <property type="match status" value="1"/>
</dbReference>
<dbReference type="AlphaFoldDB" id="A0A290ZA16"/>
<dbReference type="EMBL" id="CP023445">
    <property type="protein sequence ID" value="ATE55881.1"/>
    <property type="molecule type" value="Genomic_DNA"/>
</dbReference>
<dbReference type="GO" id="GO:0051536">
    <property type="term" value="F:iron-sulfur cluster binding"/>
    <property type="evidence" value="ECO:0007669"/>
    <property type="project" value="InterPro"/>
</dbReference>
<dbReference type="Pfam" id="PF13510">
    <property type="entry name" value="Fer2_4"/>
    <property type="match status" value="1"/>
</dbReference>
<dbReference type="RefSeq" id="WP_096495710.1">
    <property type="nucleotide sequence ID" value="NZ_CP023445.1"/>
</dbReference>
<dbReference type="Proteomes" id="UP000218505">
    <property type="component" value="Chromosome"/>
</dbReference>
<accession>A0A290ZA16</accession>
<evidence type="ECO:0000313" key="2">
    <source>
        <dbReference type="EMBL" id="ATE55881.1"/>
    </source>
</evidence>
<dbReference type="SUPFAM" id="SSF54292">
    <property type="entry name" value="2Fe-2S ferredoxin-like"/>
    <property type="match status" value="1"/>
</dbReference>
<keyword evidence="3" id="KW-1185">Reference proteome</keyword>
<gene>
    <name evidence="2" type="ORF">CNX65_23525</name>
</gene>
<sequence>MSKIRIEVDGQPVEAVAGQSIAAALLATGRTSWRRTRAGRPRGVFCGIGTCFDCVVTVNDLRDVRACQRRAADGDRVRTQEDDRA</sequence>
<reference evidence="2" key="1">
    <citation type="submission" date="2017-09" db="EMBL/GenBank/DDBJ databases">
        <title>Complete Genome Sequence of ansamitocin-producing Bacterium Actinosynnema pretiosum X47.</title>
        <authorList>
            <person name="Cao G."/>
            <person name="Zong G."/>
            <person name="Zhong C."/>
            <person name="Fu J."/>
        </authorList>
    </citation>
    <scope>NUCLEOTIDE SEQUENCE [LARGE SCALE GENOMIC DNA]</scope>
    <source>
        <strain evidence="2">X47</strain>
    </source>
</reference>
<dbReference type="InterPro" id="IPR042204">
    <property type="entry name" value="2Fe-2S-bd_N"/>
</dbReference>